<protein>
    <submittedName>
        <fullName evidence="1">Uncharacterized protein</fullName>
    </submittedName>
</protein>
<dbReference type="OrthoDB" id="983041at2"/>
<evidence type="ECO:0000313" key="1">
    <source>
        <dbReference type="EMBL" id="KPH79304.1"/>
    </source>
</evidence>
<dbReference type="PATRIC" id="fig|1526658.3.peg.1319"/>
<dbReference type="EMBL" id="LGSZ01000050">
    <property type="protein sequence ID" value="KPH79304.1"/>
    <property type="molecule type" value="Genomic_DNA"/>
</dbReference>
<reference evidence="1 2" key="1">
    <citation type="submission" date="2015-07" db="EMBL/GenBank/DDBJ databases">
        <title>Whole genome sequencing of Bosea vaviloviae isolated from cave pool.</title>
        <authorList>
            <person name="Tan N.E.H."/>
            <person name="Lee Y.P."/>
            <person name="Gan H.M."/>
            <person name="Barton H."/>
            <person name="Savka M.A."/>
        </authorList>
    </citation>
    <scope>NUCLEOTIDE SEQUENCE [LARGE SCALE GENOMIC DNA]</scope>
    <source>
        <strain evidence="1 2">SD260</strain>
    </source>
</reference>
<proteinExistence type="predicted"/>
<dbReference type="RefSeq" id="WP_054210555.1">
    <property type="nucleotide sequence ID" value="NZ_LGSZ01000050.1"/>
</dbReference>
<evidence type="ECO:0000313" key="2">
    <source>
        <dbReference type="Proteomes" id="UP000037822"/>
    </source>
</evidence>
<dbReference type="AlphaFoldDB" id="A0A0N0MA71"/>
<sequence>MTPTRQTIFVADNPDGRGNCQSAVLASLLDLPLDQVIDTAGDEVRKQGFWKAIGLWLADRGLKIVQAQPGDDRLKGAYSSGCGPSPRGDFWHAVVCKNGVMVFDPHPSDDGVRSIERHDLIVPMTEVEIRLHKSRCTADKEP</sequence>
<comment type="caution">
    <text evidence="1">The sequence shown here is derived from an EMBL/GenBank/DDBJ whole genome shotgun (WGS) entry which is preliminary data.</text>
</comment>
<dbReference type="Proteomes" id="UP000037822">
    <property type="component" value="Unassembled WGS sequence"/>
</dbReference>
<accession>A0A0N0MA71</accession>
<keyword evidence="2" id="KW-1185">Reference proteome</keyword>
<name>A0A0N0MA71_9HYPH</name>
<gene>
    <name evidence="1" type="ORF">AE618_18525</name>
</gene>
<organism evidence="1 2">
    <name type="scientific">Bosea vaviloviae</name>
    <dbReference type="NCBI Taxonomy" id="1526658"/>
    <lineage>
        <taxon>Bacteria</taxon>
        <taxon>Pseudomonadati</taxon>
        <taxon>Pseudomonadota</taxon>
        <taxon>Alphaproteobacteria</taxon>
        <taxon>Hyphomicrobiales</taxon>
        <taxon>Boseaceae</taxon>
        <taxon>Bosea</taxon>
    </lineage>
</organism>